<dbReference type="AlphaFoldDB" id="A0A1G2DZM0"/>
<feature type="domain" description="Bacterial type II secretion system protein E" evidence="4">
    <location>
        <begin position="247"/>
        <end position="261"/>
    </location>
</feature>
<dbReference type="InterPro" id="IPR001482">
    <property type="entry name" value="T2SS/T4SS_dom"/>
</dbReference>
<dbReference type="PANTHER" id="PTHR30258:SF1">
    <property type="entry name" value="PROTEIN TRANSPORT PROTEIN HOFB HOMOLOG"/>
    <property type="match status" value="1"/>
</dbReference>
<proteinExistence type="inferred from homology"/>
<evidence type="ECO:0000256" key="1">
    <source>
        <dbReference type="ARBA" id="ARBA00006611"/>
    </source>
</evidence>
<comment type="similarity">
    <text evidence="1">Belongs to the GSP E family.</text>
</comment>
<dbReference type="PROSITE" id="PS00662">
    <property type="entry name" value="T2SP_E"/>
    <property type="match status" value="1"/>
</dbReference>
<dbReference type="Proteomes" id="UP000176755">
    <property type="component" value="Unassembled WGS sequence"/>
</dbReference>
<dbReference type="GO" id="GO:0005886">
    <property type="term" value="C:plasma membrane"/>
    <property type="evidence" value="ECO:0007669"/>
    <property type="project" value="TreeGrafter"/>
</dbReference>
<dbReference type="InterPro" id="IPR003593">
    <property type="entry name" value="AAA+_ATPase"/>
</dbReference>
<organism evidence="5 6">
    <name type="scientific">Candidatus Nealsonbacteria bacterium RBG_13_42_11</name>
    <dbReference type="NCBI Taxonomy" id="1801663"/>
    <lineage>
        <taxon>Bacteria</taxon>
        <taxon>Candidatus Nealsoniibacteriota</taxon>
    </lineage>
</organism>
<dbReference type="SMART" id="SM00382">
    <property type="entry name" value="AAA"/>
    <property type="match status" value="1"/>
</dbReference>
<dbReference type="EMBL" id="MHLY01000003">
    <property type="protein sequence ID" value="OGZ18987.1"/>
    <property type="molecule type" value="Genomic_DNA"/>
</dbReference>
<name>A0A1G2DZM0_9BACT</name>
<evidence type="ECO:0000313" key="6">
    <source>
        <dbReference type="Proteomes" id="UP000176755"/>
    </source>
</evidence>
<evidence type="ECO:0000256" key="3">
    <source>
        <dbReference type="ARBA" id="ARBA00022840"/>
    </source>
</evidence>
<protein>
    <recommendedName>
        <fullName evidence="4">Bacterial type II secretion system protein E domain-containing protein</fullName>
    </recommendedName>
</protein>
<dbReference type="PANTHER" id="PTHR30258">
    <property type="entry name" value="TYPE II SECRETION SYSTEM PROTEIN GSPE-RELATED"/>
    <property type="match status" value="1"/>
</dbReference>
<dbReference type="STRING" id="1801663.A2175_01520"/>
<comment type="caution">
    <text evidence="5">The sequence shown here is derived from an EMBL/GenBank/DDBJ whole genome shotgun (WGS) entry which is preliminary data.</text>
</comment>
<reference evidence="5 6" key="1">
    <citation type="journal article" date="2016" name="Nat. Commun.">
        <title>Thousands of microbial genomes shed light on interconnected biogeochemical processes in an aquifer system.</title>
        <authorList>
            <person name="Anantharaman K."/>
            <person name="Brown C.T."/>
            <person name="Hug L.A."/>
            <person name="Sharon I."/>
            <person name="Castelle C.J."/>
            <person name="Probst A.J."/>
            <person name="Thomas B.C."/>
            <person name="Singh A."/>
            <person name="Wilkins M.J."/>
            <person name="Karaoz U."/>
            <person name="Brodie E.L."/>
            <person name="Williams K.H."/>
            <person name="Hubbard S.S."/>
            <person name="Banfield J.F."/>
        </authorList>
    </citation>
    <scope>NUCLEOTIDE SEQUENCE [LARGE SCALE GENOMIC DNA]</scope>
</reference>
<dbReference type="Gene3D" id="3.40.50.300">
    <property type="entry name" value="P-loop containing nucleotide triphosphate hydrolases"/>
    <property type="match status" value="1"/>
</dbReference>
<dbReference type="SUPFAM" id="SSF52540">
    <property type="entry name" value="P-loop containing nucleoside triphosphate hydrolases"/>
    <property type="match status" value="1"/>
</dbReference>
<keyword evidence="2" id="KW-0547">Nucleotide-binding</keyword>
<keyword evidence="3" id="KW-0067">ATP-binding</keyword>
<evidence type="ECO:0000256" key="2">
    <source>
        <dbReference type="ARBA" id="ARBA00022741"/>
    </source>
</evidence>
<dbReference type="GO" id="GO:0016887">
    <property type="term" value="F:ATP hydrolysis activity"/>
    <property type="evidence" value="ECO:0007669"/>
    <property type="project" value="TreeGrafter"/>
</dbReference>
<dbReference type="CDD" id="cd01129">
    <property type="entry name" value="PulE-GspE-like"/>
    <property type="match status" value="1"/>
</dbReference>
<gene>
    <name evidence="5" type="ORF">A2175_01520</name>
</gene>
<dbReference type="Pfam" id="PF00437">
    <property type="entry name" value="T2SSE"/>
    <property type="match status" value="1"/>
</dbReference>
<dbReference type="GO" id="GO:0005524">
    <property type="term" value="F:ATP binding"/>
    <property type="evidence" value="ECO:0007669"/>
    <property type="project" value="UniProtKB-KW"/>
</dbReference>
<dbReference type="InterPro" id="IPR027417">
    <property type="entry name" value="P-loop_NTPase"/>
</dbReference>
<evidence type="ECO:0000313" key="5">
    <source>
        <dbReference type="EMBL" id="OGZ18987.1"/>
    </source>
</evidence>
<sequence>MPENSKSDIGEFKISLERRSEIEKEIKSIPDLKKTVEGSLTENISEFIETIFGGAIFLDASDIHIETEESQVKIRLRTDGVLQDAATISRKLYESILSRIKLVSGIKLNIIDRPQDGRFSVLLEEKDGKESIEIRVSTLPSEHGESVVLRVLNPKSLIDLNALGLREDLLTIFKKEIKKPNGMIMVTGPTGSGKTTTLYAFLKTIQSAEIKIITIEDPIEYHLEGISQTQVRPDKGYDFASGLQSIMRQDPDVILVGEIRDSKTCQIALQAALTGHLVFSTLHTNDATGTVARLMVLGADLANIGPAINLAIAQRLVRNVCDNCKELKTISPLVLEKIKKDLRGMPKEVKFPKLTKDSKIPQAKGCKHCNFTGFRGRIGIFEVILMDDEMEKFLLKNPSSGAFREEAIKKGMVTMYQDGLIKVLEGTTTLEEVERVTGGENK</sequence>
<evidence type="ECO:0000259" key="4">
    <source>
        <dbReference type="PROSITE" id="PS00662"/>
    </source>
</evidence>
<accession>A0A1G2DZM0</accession>
<dbReference type="Gene3D" id="3.30.450.90">
    <property type="match status" value="1"/>
</dbReference>